<evidence type="ECO:0000313" key="1">
    <source>
        <dbReference type="EMBL" id="JAE09224.1"/>
    </source>
</evidence>
<accession>A0A0A9FDD2</accession>
<name>A0A0A9FDD2_ARUDO</name>
<sequence>MCPFGIQLYPFLVGKYGKLHCQSLSPENQ</sequence>
<proteinExistence type="predicted"/>
<organism evidence="1">
    <name type="scientific">Arundo donax</name>
    <name type="common">Giant reed</name>
    <name type="synonym">Donax arundinaceus</name>
    <dbReference type="NCBI Taxonomy" id="35708"/>
    <lineage>
        <taxon>Eukaryota</taxon>
        <taxon>Viridiplantae</taxon>
        <taxon>Streptophyta</taxon>
        <taxon>Embryophyta</taxon>
        <taxon>Tracheophyta</taxon>
        <taxon>Spermatophyta</taxon>
        <taxon>Magnoliopsida</taxon>
        <taxon>Liliopsida</taxon>
        <taxon>Poales</taxon>
        <taxon>Poaceae</taxon>
        <taxon>PACMAD clade</taxon>
        <taxon>Arundinoideae</taxon>
        <taxon>Arundineae</taxon>
        <taxon>Arundo</taxon>
    </lineage>
</organism>
<dbReference type="AlphaFoldDB" id="A0A0A9FDD2"/>
<reference evidence="1" key="1">
    <citation type="submission" date="2014-09" db="EMBL/GenBank/DDBJ databases">
        <authorList>
            <person name="Magalhaes I.L.F."/>
            <person name="Oliveira U."/>
            <person name="Santos F.R."/>
            <person name="Vidigal T.H.D.A."/>
            <person name="Brescovit A.D."/>
            <person name="Santos A.J."/>
        </authorList>
    </citation>
    <scope>NUCLEOTIDE SEQUENCE</scope>
    <source>
        <tissue evidence="1">Shoot tissue taken approximately 20 cm above the soil surface</tissue>
    </source>
</reference>
<dbReference type="EMBL" id="GBRH01188672">
    <property type="protein sequence ID" value="JAE09224.1"/>
    <property type="molecule type" value="Transcribed_RNA"/>
</dbReference>
<reference evidence="1" key="2">
    <citation type="journal article" date="2015" name="Data Brief">
        <title>Shoot transcriptome of the giant reed, Arundo donax.</title>
        <authorList>
            <person name="Barrero R.A."/>
            <person name="Guerrero F.D."/>
            <person name="Moolhuijzen P."/>
            <person name="Goolsby J.A."/>
            <person name="Tidwell J."/>
            <person name="Bellgard S.E."/>
            <person name="Bellgard M.I."/>
        </authorList>
    </citation>
    <scope>NUCLEOTIDE SEQUENCE</scope>
    <source>
        <tissue evidence="1">Shoot tissue taken approximately 20 cm above the soil surface</tissue>
    </source>
</reference>
<protein>
    <submittedName>
        <fullName evidence="1">Si614032g01</fullName>
    </submittedName>
</protein>